<name>A0A1I8EX41_WUCBA</name>
<dbReference type="AlphaFoldDB" id="A0A1I8EX41"/>
<sequence>MNDNMMMIYDMHMYSHVSKNENTEQLNVSKINPCYNNWRMLNDCDEDEKRKTKLTPDRYEEFSLSHSAINEYDIEFHNLSNSKLESMNRHTVNSSNQSSSETFRKRGTRNNIAIYLVVFFNQMINKKQLAIAIISYACGIYALYIALSRNSSVYGYESRHQSAYTIKTVLLLYGLVQVLLSVIFFFTYATTTKIGERKWCCQIIHFIGCIIYLLVALFVLLIGLIGFYWVVNLYGRVEYEDRQSADYVDTVLYKSSLFTFCFHLCFVLLKCCWWY</sequence>
<accession>A0A1I8EX41</accession>
<keyword evidence="1" id="KW-0812">Transmembrane</keyword>
<reference evidence="2" key="1">
    <citation type="submission" date="2016-11" db="UniProtKB">
        <authorList>
            <consortium name="WormBaseParasite"/>
        </authorList>
    </citation>
    <scope>IDENTIFICATION</scope>
    <source>
        <strain evidence="2">pt0022</strain>
    </source>
</reference>
<feature type="transmembrane region" description="Helical" evidence="1">
    <location>
        <begin position="251"/>
        <end position="269"/>
    </location>
</feature>
<evidence type="ECO:0000256" key="1">
    <source>
        <dbReference type="SAM" id="Phobius"/>
    </source>
</evidence>
<proteinExistence type="predicted"/>
<keyword evidence="1" id="KW-0472">Membrane</keyword>
<feature type="transmembrane region" description="Helical" evidence="1">
    <location>
        <begin position="203"/>
        <end position="231"/>
    </location>
</feature>
<dbReference type="WBParaSite" id="maker-PairedContig_591-snap-gene-0.7-mRNA-1">
    <property type="protein sequence ID" value="maker-PairedContig_591-snap-gene-0.7-mRNA-1"/>
    <property type="gene ID" value="maker-PairedContig_591-snap-gene-0.7"/>
</dbReference>
<protein>
    <submittedName>
        <fullName evidence="2">Uncharacterized protein</fullName>
    </submittedName>
</protein>
<feature type="transmembrane region" description="Helical" evidence="1">
    <location>
        <begin position="129"/>
        <end position="148"/>
    </location>
</feature>
<keyword evidence="1" id="KW-1133">Transmembrane helix</keyword>
<dbReference type="InterPro" id="IPR036259">
    <property type="entry name" value="MFS_trans_sf"/>
</dbReference>
<evidence type="ECO:0000313" key="2">
    <source>
        <dbReference type="WBParaSite" id="maker-PairedContig_591-snap-gene-0.7-mRNA-1"/>
    </source>
</evidence>
<feature type="transmembrane region" description="Helical" evidence="1">
    <location>
        <begin position="168"/>
        <end position="191"/>
    </location>
</feature>
<organism evidence="2">
    <name type="scientific">Wuchereria bancrofti</name>
    <dbReference type="NCBI Taxonomy" id="6293"/>
    <lineage>
        <taxon>Eukaryota</taxon>
        <taxon>Metazoa</taxon>
        <taxon>Ecdysozoa</taxon>
        <taxon>Nematoda</taxon>
        <taxon>Chromadorea</taxon>
        <taxon>Rhabditida</taxon>
        <taxon>Spirurina</taxon>
        <taxon>Spiruromorpha</taxon>
        <taxon>Filarioidea</taxon>
        <taxon>Onchocercidae</taxon>
        <taxon>Wuchereria</taxon>
    </lineage>
</organism>
<dbReference type="SUPFAM" id="SSF103473">
    <property type="entry name" value="MFS general substrate transporter"/>
    <property type="match status" value="1"/>
</dbReference>